<evidence type="ECO:0000313" key="1">
    <source>
        <dbReference type="EMBL" id="MBB3926197.1"/>
    </source>
</evidence>
<organism evidence="1 2">
    <name type="scientific">Sphingobium jiangsuense</name>
    <dbReference type="NCBI Taxonomy" id="870476"/>
    <lineage>
        <taxon>Bacteria</taxon>
        <taxon>Pseudomonadati</taxon>
        <taxon>Pseudomonadota</taxon>
        <taxon>Alphaproteobacteria</taxon>
        <taxon>Sphingomonadales</taxon>
        <taxon>Sphingomonadaceae</taxon>
        <taxon>Sphingobium</taxon>
    </lineage>
</organism>
<keyword evidence="2" id="KW-1185">Reference proteome</keyword>
<dbReference type="Proteomes" id="UP000571950">
    <property type="component" value="Unassembled WGS sequence"/>
</dbReference>
<comment type="caution">
    <text evidence="1">The sequence shown here is derived from an EMBL/GenBank/DDBJ whole genome shotgun (WGS) entry which is preliminary data.</text>
</comment>
<dbReference type="EMBL" id="JACIDT010000006">
    <property type="protein sequence ID" value="MBB3926197.1"/>
    <property type="molecule type" value="Genomic_DNA"/>
</dbReference>
<protein>
    <submittedName>
        <fullName evidence="1">Na+-translocating ferredoxin:NAD+ oxidoreductase RnfC subunit</fullName>
    </submittedName>
</protein>
<evidence type="ECO:0000313" key="2">
    <source>
        <dbReference type="Proteomes" id="UP000571950"/>
    </source>
</evidence>
<name>A0A7W6BM92_9SPHN</name>
<sequence>MTDDLKARLREIAREHGVAGFGRSHAILEAADRIEALEAAVTLALPVIERELFVMLDSCCAKDDAGRLIRSTLEYPSDDVTQMEAAIAACRNALAGGGDE</sequence>
<dbReference type="AlphaFoldDB" id="A0A7W6BM92"/>
<reference evidence="1 2" key="1">
    <citation type="submission" date="2020-08" db="EMBL/GenBank/DDBJ databases">
        <title>Genomic Encyclopedia of Type Strains, Phase IV (KMG-IV): sequencing the most valuable type-strain genomes for metagenomic binning, comparative biology and taxonomic classification.</title>
        <authorList>
            <person name="Goeker M."/>
        </authorList>
    </citation>
    <scope>NUCLEOTIDE SEQUENCE [LARGE SCALE GENOMIC DNA]</scope>
    <source>
        <strain evidence="1 2">DSM 26189</strain>
    </source>
</reference>
<accession>A0A7W6BM92</accession>
<dbReference type="RefSeq" id="WP_188071752.1">
    <property type="nucleotide sequence ID" value="NZ_BSPS01000261.1"/>
</dbReference>
<proteinExistence type="predicted"/>
<gene>
    <name evidence="1" type="ORF">GGR43_001914</name>
</gene>